<name>A0A1H3EIL3_9BACT</name>
<dbReference type="SUPFAM" id="SSF160369">
    <property type="entry name" value="Ribosomal protein L10-like"/>
    <property type="match status" value="1"/>
</dbReference>
<evidence type="ECO:0000256" key="5">
    <source>
        <dbReference type="ARBA" id="ARBA00035202"/>
    </source>
</evidence>
<keyword evidence="8" id="KW-1185">Reference proteome</keyword>
<dbReference type="GO" id="GO:0006412">
    <property type="term" value="P:translation"/>
    <property type="evidence" value="ECO:0007669"/>
    <property type="project" value="UniProtKB-UniRule"/>
</dbReference>
<evidence type="ECO:0000313" key="8">
    <source>
        <dbReference type="Proteomes" id="UP000199249"/>
    </source>
</evidence>
<reference evidence="8" key="1">
    <citation type="submission" date="2016-10" db="EMBL/GenBank/DDBJ databases">
        <authorList>
            <person name="Varghese N."/>
            <person name="Submissions S."/>
        </authorList>
    </citation>
    <scope>NUCLEOTIDE SEQUENCE [LARGE SCALE GENOMIC DNA]</scope>
    <source>
        <strain evidence="8">CGMCC 1.8975</strain>
    </source>
</reference>
<keyword evidence="6" id="KW-0699">rRNA-binding</keyword>
<keyword evidence="4 6" id="KW-0687">Ribonucleoprotein</keyword>
<dbReference type="PROSITE" id="PS01109">
    <property type="entry name" value="RIBOSOMAL_L10"/>
    <property type="match status" value="1"/>
</dbReference>
<dbReference type="InterPro" id="IPR047865">
    <property type="entry name" value="Ribosomal_uL10_bac_type"/>
</dbReference>
<evidence type="ECO:0000256" key="1">
    <source>
        <dbReference type="ARBA" id="ARBA00002633"/>
    </source>
</evidence>
<dbReference type="Gene3D" id="6.10.250.290">
    <property type="match status" value="1"/>
</dbReference>
<gene>
    <name evidence="6" type="primary">rplJ</name>
    <name evidence="7" type="ORF">SAMN04488069_103162</name>
</gene>
<evidence type="ECO:0000256" key="2">
    <source>
        <dbReference type="ARBA" id="ARBA00008889"/>
    </source>
</evidence>
<dbReference type="EMBL" id="FNOV01000003">
    <property type="protein sequence ID" value="SDX78541.1"/>
    <property type="molecule type" value="Genomic_DNA"/>
</dbReference>
<dbReference type="OrthoDB" id="1523686at2"/>
<dbReference type="InterPro" id="IPR002363">
    <property type="entry name" value="Ribosomal_uL10_CS_bac"/>
</dbReference>
<dbReference type="InterPro" id="IPR001790">
    <property type="entry name" value="Ribosomal_uL10"/>
</dbReference>
<comment type="subunit">
    <text evidence="6">Part of the ribosomal stalk of the 50S ribosomal subunit. The N-terminus interacts with L11 and the large rRNA to form the base of the stalk. The C-terminus forms an elongated spine to which L12 dimers bind in a sequential fashion forming a multimeric L10(L12)X complex.</text>
</comment>
<sequence>MIREEKQALVDELSEKFQSHNAFYIADASGMSVAKINEFRRLCYNRGLEFKVYKNTFIRKALDTLEVDTTEMDAALVGQSGILFSKESGNAPAKLIQDFHKAQNYSKTAVVRPALKGAYVDAGIYIGADQLGTLATLKGKTELIGEIIGLLQSPAKNVISALSSSGTKLAGILKTLSEKEEVAG</sequence>
<dbReference type="GO" id="GO:0070180">
    <property type="term" value="F:large ribosomal subunit rRNA binding"/>
    <property type="evidence" value="ECO:0007669"/>
    <property type="project" value="UniProtKB-UniRule"/>
</dbReference>
<dbReference type="Pfam" id="PF00466">
    <property type="entry name" value="Ribosomal_L10"/>
    <property type="match status" value="1"/>
</dbReference>
<dbReference type="RefSeq" id="WP_092738485.1">
    <property type="nucleotide sequence ID" value="NZ_FNOV01000003.1"/>
</dbReference>
<dbReference type="STRING" id="651662.SAMN04488069_103162"/>
<comment type="similarity">
    <text evidence="2 6">Belongs to the universal ribosomal protein uL10 family.</text>
</comment>
<dbReference type="PANTHER" id="PTHR11560">
    <property type="entry name" value="39S RIBOSOMAL PROTEIN L10, MITOCHONDRIAL"/>
    <property type="match status" value="1"/>
</dbReference>
<evidence type="ECO:0000313" key="7">
    <source>
        <dbReference type="EMBL" id="SDX78541.1"/>
    </source>
</evidence>
<dbReference type="CDD" id="cd05797">
    <property type="entry name" value="Ribosomal_L10"/>
    <property type="match status" value="1"/>
</dbReference>
<keyword evidence="6" id="KW-0694">RNA-binding</keyword>
<dbReference type="AlphaFoldDB" id="A0A1H3EIL3"/>
<protein>
    <recommendedName>
        <fullName evidence="5 6">Large ribosomal subunit protein uL10</fullName>
    </recommendedName>
</protein>
<dbReference type="GO" id="GO:0015934">
    <property type="term" value="C:large ribosomal subunit"/>
    <property type="evidence" value="ECO:0007669"/>
    <property type="project" value="InterPro"/>
</dbReference>
<dbReference type="GO" id="GO:0003735">
    <property type="term" value="F:structural constituent of ribosome"/>
    <property type="evidence" value="ECO:0007669"/>
    <property type="project" value="InterPro"/>
</dbReference>
<dbReference type="Gene3D" id="3.30.70.1730">
    <property type="match status" value="1"/>
</dbReference>
<comment type="function">
    <text evidence="1 6">Forms part of the ribosomal stalk, playing a central role in the interaction of the ribosome with GTP-bound translation factors.</text>
</comment>
<evidence type="ECO:0000256" key="3">
    <source>
        <dbReference type="ARBA" id="ARBA00022980"/>
    </source>
</evidence>
<proteinExistence type="inferred from homology"/>
<evidence type="ECO:0000256" key="4">
    <source>
        <dbReference type="ARBA" id="ARBA00023274"/>
    </source>
</evidence>
<dbReference type="InterPro" id="IPR022973">
    <property type="entry name" value="Ribosomal_uL10_bac"/>
</dbReference>
<dbReference type="NCBIfam" id="NF000955">
    <property type="entry name" value="PRK00099.1-1"/>
    <property type="match status" value="1"/>
</dbReference>
<organism evidence="7 8">
    <name type="scientific">Hymenobacter psychrophilus</name>
    <dbReference type="NCBI Taxonomy" id="651662"/>
    <lineage>
        <taxon>Bacteria</taxon>
        <taxon>Pseudomonadati</taxon>
        <taxon>Bacteroidota</taxon>
        <taxon>Cytophagia</taxon>
        <taxon>Cytophagales</taxon>
        <taxon>Hymenobacteraceae</taxon>
        <taxon>Hymenobacter</taxon>
    </lineage>
</organism>
<evidence type="ECO:0000256" key="6">
    <source>
        <dbReference type="HAMAP-Rule" id="MF_00362"/>
    </source>
</evidence>
<keyword evidence="3 6" id="KW-0689">Ribosomal protein</keyword>
<accession>A0A1H3EIL3</accession>
<dbReference type="InterPro" id="IPR043141">
    <property type="entry name" value="Ribosomal_uL10-like_sf"/>
</dbReference>
<dbReference type="Proteomes" id="UP000199249">
    <property type="component" value="Unassembled WGS sequence"/>
</dbReference>
<dbReference type="HAMAP" id="MF_00362">
    <property type="entry name" value="Ribosomal_uL10"/>
    <property type="match status" value="1"/>
</dbReference>